<dbReference type="GO" id="GO:0008800">
    <property type="term" value="F:beta-lactamase activity"/>
    <property type="evidence" value="ECO:0007669"/>
    <property type="project" value="UniProtKB-EC"/>
</dbReference>
<evidence type="ECO:0000313" key="8">
    <source>
        <dbReference type="EMBL" id="EGO64485.1"/>
    </source>
</evidence>
<evidence type="ECO:0000256" key="4">
    <source>
        <dbReference type="ARBA" id="ARBA00022729"/>
    </source>
</evidence>
<proteinExistence type="inferred from homology"/>
<gene>
    <name evidence="8" type="ORF">ALO_07713</name>
</gene>
<evidence type="ECO:0000259" key="7">
    <source>
        <dbReference type="Pfam" id="PF00905"/>
    </source>
</evidence>
<dbReference type="AlphaFoldDB" id="F7NHJ5"/>
<keyword evidence="4" id="KW-0732">Signal</keyword>
<evidence type="ECO:0000256" key="2">
    <source>
        <dbReference type="ARBA" id="ARBA00007898"/>
    </source>
</evidence>
<comment type="similarity">
    <text evidence="2">Belongs to the class-D beta-lactamase family.</text>
</comment>
<evidence type="ECO:0000256" key="6">
    <source>
        <dbReference type="ARBA" id="ARBA00023251"/>
    </source>
</evidence>
<reference evidence="8 9" key="1">
    <citation type="journal article" date="2011" name="EMBO J.">
        <title>Structural diversity of bacterial flagellar motors.</title>
        <authorList>
            <person name="Chen S."/>
            <person name="Beeby M."/>
            <person name="Murphy G.E."/>
            <person name="Leadbetter J.R."/>
            <person name="Hendrixson D.R."/>
            <person name="Briegel A."/>
            <person name="Li Z."/>
            <person name="Shi J."/>
            <person name="Tocheva E.I."/>
            <person name="Muller A."/>
            <person name="Dobro M.J."/>
            <person name="Jensen G.J."/>
        </authorList>
    </citation>
    <scope>NUCLEOTIDE SEQUENCE [LARGE SCALE GENOMIC DNA]</scope>
    <source>
        <strain evidence="8 9">DSM 6540</strain>
    </source>
</reference>
<dbReference type="eggNOG" id="COG2602">
    <property type="taxonomic scope" value="Bacteria"/>
</dbReference>
<dbReference type="OrthoDB" id="9762883at2"/>
<feature type="domain" description="Penicillin-binding protein transpeptidase" evidence="7">
    <location>
        <begin position="46"/>
        <end position="265"/>
    </location>
</feature>
<dbReference type="PANTHER" id="PTHR30627">
    <property type="entry name" value="PEPTIDOGLYCAN D,D-TRANSPEPTIDASE"/>
    <property type="match status" value="1"/>
</dbReference>
<accession>F7NHJ5</accession>
<evidence type="ECO:0000256" key="3">
    <source>
        <dbReference type="ARBA" id="ARBA00012865"/>
    </source>
</evidence>
<dbReference type="Pfam" id="PF00905">
    <property type="entry name" value="Transpeptidase"/>
    <property type="match status" value="1"/>
</dbReference>
<name>F7NHJ5_9FIRM</name>
<dbReference type="NCBIfam" id="NF012161">
    <property type="entry name" value="bla_class_D_main"/>
    <property type="match status" value="1"/>
</dbReference>
<comment type="catalytic activity">
    <reaction evidence="1">
        <text>a beta-lactam + H2O = a substituted beta-amino acid</text>
        <dbReference type="Rhea" id="RHEA:20401"/>
        <dbReference type="ChEBI" id="CHEBI:15377"/>
        <dbReference type="ChEBI" id="CHEBI:35627"/>
        <dbReference type="ChEBI" id="CHEBI:140347"/>
        <dbReference type="EC" id="3.5.2.6"/>
    </reaction>
</comment>
<evidence type="ECO:0000256" key="1">
    <source>
        <dbReference type="ARBA" id="ARBA00001526"/>
    </source>
</evidence>
<dbReference type="GO" id="GO:0071555">
    <property type="term" value="P:cell wall organization"/>
    <property type="evidence" value="ECO:0007669"/>
    <property type="project" value="TreeGrafter"/>
</dbReference>
<protein>
    <recommendedName>
        <fullName evidence="3">beta-lactamase</fullName>
        <ecNumber evidence="3">3.5.2.6</ecNumber>
    </recommendedName>
</protein>
<dbReference type="EMBL" id="AFGF01000055">
    <property type="protein sequence ID" value="EGO64485.1"/>
    <property type="molecule type" value="Genomic_DNA"/>
</dbReference>
<organism evidence="8 9">
    <name type="scientific">Acetonema longum DSM 6540</name>
    <dbReference type="NCBI Taxonomy" id="1009370"/>
    <lineage>
        <taxon>Bacteria</taxon>
        <taxon>Bacillati</taxon>
        <taxon>Bacillota</taxon>
        <taxon>Negativicutes</taxon>
        <taxon>Acetonemataceae</taxon>
        <taxon>Acetonema</taxon>
    </lineage>
</organism>
<keyword evidence="5" id="KW-0378">Hydrolase</keyword>
<keyword evidence="9" id="KW-1185">Reference proteome</keyword>
<dbReference type="SUPFAM" id="SSF56601">
    <property type="entry name" value="beta-lactamase/transpeptidase-like"/>
    <property type="match status" value="1"/>
</dbReference>
<sequence length="271" mass="30754">MWKILSLLFIFLSGLCFNGLLLGQTFSGDNLTMRPDLQRHFEGFSGTFVLYDEKNNQYAVFNPAQSNERLTPCSTFKIYHSLIALESGVVKGSDPDTLIRWNGIHYPIDSWNKDQTLSSAIANSVVWYYQELASRIGSARMQHYLDRLDYGNKDLSGGITQFWLNSSLKISAKEQVDLLRKLFGYQLPFARENIDVVRHMVLLSQNDGIRLYGKTGSDYQGGKYIMGWFVGCVEKNGSRYYFATNITGKNGAHGLKAKDITQNILLEWGIL</sequence>
<dbReference type="GO" id="GO:0046677">
    <property type="term" value="P:response to antibiotic"/>
    <property type="evidence" value="ECO:0007669"/>
    <property type="project" value="UniProtKB-KW"/>
</dbReference>
<keyword evidence="6" id="KW-0046">Antibiotic resistance</keyword>
<comment type="caution">
    <text evidence="8">The sequence shown here is derived from an EMBL/GenBank/DDBJ whole genome shotgun (WGS) entry which is preliminary data.</text>
</comment>
<dbReference type="InterPro" id="IPR001460">
    <property type="entry name" value="PCN-bd_Tpept"/>
</dbReference>
<dbReference type="EC" id="3.5.2.6" evidence="3"/>
<evidence type="ECO:0000313" key="9">
    <source>
        <dbReference type="Proteomes" id="UP000003240"/>
    </source>
</evidence>
<dbReference type="GO" id="GO:0005886">
    <property type="term" value="C:plasma membrane"/>
    <property type="evidence" value="ECO:0007669"/>
    <property type="project" value="TreeGrafter"/>
</dbReference>
<dbReference type="STRING" id="1009370.ALO_07713"/>
<evidence type="ECO:0000256" key="5">
    <source>
        <dbReference type="ARBA" id="ARBA00022801"/>
    </source>
</evidence>
<dbReference type="InterPro" id="IPR050515">
    <property type="entry name" value="Beta-lactam/transpept"/>
</dbReference>
<dbReference type="Gene3D" id="3.40.710.10">
    <property type="entry name" value="DD-peptidase/beta-lactamase superfamily"/>
    <property type="match status" value="1"/>
</dbReference>
<dbReference type="RefSeq" id="WP_004094361.1">
    <property type="nucleotide sequence ID" value="NZ_AFGF01000055.1"/>
</dbReference>
<dbReference type="GO" id="GO:0008658">
    <property type="term" value="F:penicillin binding"/>
    <property type="evidence" value="ECO:0007669"/>
    <property type="project" value="InterPro"/>
</dbReference>
<dbReference type="Proteomes" id="UP000003240">
    <property type="component" value="Unassembled WGS sequence"/>
</dbReference>
<dbReference type="PANTHER" id="PTHR30627:SF6">
    <property type="entry name" value="BETA-LACTAMASE YBXI-RELATED"/>
    <property type="match status" value="1"/>
</dbReference>
<dbReference type="InterPro" id="IPR012338">
    <property type="entry name" value="Beta-lactam/transpept-like"/>
</dbReference>